<protein>
    <recommendedName>
        <fullName evidence="4">G protein-coupled receptor</fullName>
    </recommendedName>
</protein>
<proteinExistence type="predicted"/>
<feature type="transmembrane region" description="Helical" evidence="1">
    <location>
        <begin position="50"/>
        <end position="68"/>
    </location>
</feature>
<comment type="caution">
    <text evidence="2">The sequence shown here is derived from an EMBL/GenBank/DDBJ whole genome shotgun (WGS) entry which is preliminary data.</text>
</comment>
<accession>A0AAV5SBY3</accession>
<dbReference type="EMBL" id="BTSX01000001">
    <property type="protein sequence ID" value="GMS80375.1"/>
    <property type="molecule type" value="Genomic_DNA"/>
</dbReference>
<reference evidence="2" key="1">
    <citation type="submission" date="2023-10" db="EMBL/GenBank/DDBJ databases">
        <title>Genome assembly of Pristionchus species.</title>
        <authorList>
            <person name="Yoshida K."/>
            <person name="Sommer R.J."/>
        </authorList>
    </citation>
    <scope>NUCLEOTIDE SEQUENCE</scope>
    <source>
        <strain evidence="2">RS0144</strain>
    </source>
</reference>
<evidence type="ECO:0000313" key="3">
    <source>
        <dbReference type="Proteomes" id="UP001432027"/>
    </source>
</evidence>
<keyword evidence="1" id="KW-0812">Transmembrane</keyword>
<dbReference type="PANTHER" id="PTHR47521:SF18">
    <property type="entry name" value="G PROTEIN-COUPLED RECEPTOR-RELATED"/>
    <property type="match status" value="1"/>
</dbReference>
<gene>
    <name evidence="2" type="ORF">PENTCL1PPCAC_2550</name>
</gene>
<keyword evidence="1" id="KW-1133">Transmembrane helix</keyword>
<dbReference type="PANTHER" id="PTHR47521">
    <property type="entry name" value="SERPENTINE RECEPTOR, CLASS E (EPSILON)-RELATED"/>
    <property type="match status" value="1"/>
</dbReference>
<keyword evidence="1" id="KW-0472">Membrane</keyword>
<evidence type="ECO:0000256" key="1">
    <source>
        <dbReference type="SAM" id="Phobius"/>
    </source>
</evidence>
<keyword evidence="3" id="KW-1185">Reference proteome</keyword>
<dbReference type="Proteomes" id="UP001432027">
    <property type="component" value="Unassembled WGS sequence"/>
</dbReference>
<dbReference type="AlphaFoldDB" id="A0AAV5SBY3"/>
<dbReference type="InterPro" id="IPR052860">
    <property type="entry name" value="NRL-GPCR1"/>
</dbReference>
<feature type="transmembrane region" description="Helical" evidence="1">
    <location>
        <begin position="6"/>
        <end position="30"/>
    </location>
</feature>
<feature type="transmembrane region" description="Helical" evidence="1">
    <location>
        <begin position="80"/>
        <end position="101"/>
    </location>
</feature>
<evidence type="ECO:0008006" key="4">
    <source>
        <dbReference type="Google" id="ProtNLM"/>
    </source>
</evidence>
<evidence type="ECO:0000313" key="2">
    <source>
        <dbReference type="EMBL" id="GMS80375.1"/>
    </source>
</evidence>
<sequence length="192" mass="21900">MFELVARNIACQTIVALSFFCSTLEVILALERILSSIEPHIYHLRGSSPFSLIILTVNVSLLSAYVGYSSHGLCYIKLGGVILSVVDFSTILINLFAVRFCKGRYEKMFDKATLNARYQVKEAYEMALAMRPVYFYSLVVRVRMRNDRGKSSSIVHRRHACSWELSMLFSSTLICPLTRTDTSKESIYRQSR</sequence>
<organism evidence="2 3">
    <name type="scientific">Pristionchus entomophagus</name>
    <dbReference type="NCBI Taxonomy" id="358040"/>
    <lineage>
        <taxon>Eukaryota</taxon>
        <taxon>Metazoa</taxon>
        <taxon>Ecdysozoa</taxon>
        <taxon>Nematoda</taxon>
        <taxon>Chromadorea</taxon>
        <taxon>Rhabditida</taxon>
        <taxon>Rhabditina</taxon>
        <taxon>Diplogasteromorpha</taxon>
        <taxon>Diplogasteroidea</taxon>
        <taxon>Neodiplogasteridae</taxon>
        <taxon>Pristionchus</taxon>
    </lineage>
</organism>
<name>A0AAV5SBY3_9BILA</name>